<evidence type="ECO:0000256" key="4">
    <source>
        <dbReference type="ARBA" id="ARBA00022475"/>
    </source>
</evidence>
<evidence type="ECO:0000256" key="2">
    <source>
        <dbReference type="ARBA" id="ARBA00009047"/>
    </source>
</evidence>
<keyword evidence="3 9" id="KW-0813">Transport</keyword>
<evidence type="ECO:0000256" key="6">
    <source>
        <dbReference type="ARBA" id="ARBA00022692"/>
    </source>
</evidence>
<dbReference type="PANTHER" id="PTHR32243">
    <property type="entry name" value="MALTOSE TRANSPORT SYSTEM PERMEASE-RELATED"/>
    <property type="match status" value="1"/>
</dbReference>
<dbReference type="GO" id="GO:0055085">
    <property type="term" value="P:transmembrane transport"/>
    <property type="evidence" value="ECO:0007669"/>
    <property type="project" value="InterPro"/>
</dbReference>
<feature type="transmembrane region" description="Helical" evidence="9">
    <location>
        <begin position="5"/>
        <end position="23"/>
    </location>
</feature>
<evidence type="ECO:0000256" key="3">
    <source>
        <dbReference type="ARBA" id="ARBA00022448"/>
    </source>
</evidence>
<keyword evidence="4" id="KW-1003">Cell membrane</keyword>
<dbReference type="InterPro" id="IPR050901">
    <property type="entry name" value="BP-dep_ABC_trans_perm"/>
</dbReference>
<evidence type="ECO:0000256" key="8">
    <source>
        <dbReference type="ARBA" id="ARBA00023136"/>
    </source>
</evidence>
<dbReference type="HOGENOM" id="CLU_016047_1_2_9"/>
<evidence type="ECO:0000256" key="1">
    <source>
        <dbReference type="ARBA" id="ARBA00004651"/>
    </source>
</evidence>
<keyword evidence="6 9" id="KW-0812">Transmembrane</keyword>
<dbReference type="Gene3D" id="1.10.3720.10">
    <property type="entry name" value="MetI-like"/>
    <property type="match status" value="1"/>
</dbReference>
<evidence type="ECO:0000313" key="11">
    <source>
        <dbReference type="EMBL" id="CQR55944.1"/>
    </source>
</evidence>
<accession>A0A0E4HAG9</accession>
<feature type="domain" description="ABC transmembrane type-1" evidence="10">
    <location>
        <begin position="63"/>
        <end position="254"/>
    </location>
</feature>
<keyword evidence="7 9" id="KW-1133">Transmembrane helix</keyword>
<sequence length="269" mass="30397">MLYNLAAALICIVFLFPLYWMIITSFKTELEIFQTPISFFPKSINFNAYFEQVREDYNIFRNFLNSIIISGAAMVIAVALSIPAAYALARFRFKGRKLVILSFLITQMLPTSLTLTPLFIIFKNMGLYNTYLAPAIADATIAIPFSVLILRTYFVTIPRELDEAAKVDGCNVFTAFVRIMIPISISGVVVSIIFSTLFAWADLMYAFTFINKQNMWPVTSGVFNFMQRYGTQWNNVMAFGVVSVLPIILLFTFLQKYIISGLTNGAIKG</sequence>
<keyword evidence="5" id="KW-0762">Sugar transport</keyword>
<dbReference type="RefSeq" id="WP_020434256.1">
    <property type="nucleotide sequence ID" value="NZ_LN831776.1"/>
</dbReference>
<dbReference type="KEGG" id="pri:PRIO_3541"/>
<reference evidence="12" key="1">
    <citation type="submission" date="2015-03" db="EMBL/GenBank/DDBJ databases">
        <authorList>
            <person name="Wibberg D."/>
        </authorList>
    </citation>
    <scope>NUCLEOTIDE SEQUENCE [LARGE SCALE GENOMIC DNA]</scope>
</reference>
<feature type="transmembrane region" description="Helical" evidence="9">
    <location>
        <begin position="63"/>
        <end position="86"/>
    </location>
</feature>
<organism evidence="11 12">
    <name type="scientific">Paenibacillus riograndensis SBR5</name>
    <dbReference type="NCBI Taxonomy" id="1073571"/>
    <lineage>
        <taxon>Bacteria</taxon>
        <taxon>Bacillati</taxon>
        <taxon>Bacillota</taxon>
        <taxon>Bacilli</taxon>
        <taxon>Bacillales</taxon>
        <taxon>Paenibacillaceae</taxon>
        <taxon>Paenibacillus</taxon>
        <taxon>Paenibacillus sonchi group</taxon>
    </lineage>
</organism>
<dbReference type="InterPro" id="IPR035906">
    <property type="entry name" value="MetI-like_sf"/>
</dbReference>
<comment type="subcellular location">
    <subcellularLocation>
        <location evidence="1 9">Cell membrane</location>
        <topology evidence="1 9">Multi-pass membrane protein</topology>
    </subcellularLocation>
</comment>
<keyword evidence="8 9" id="KW-0472">Membrane</keyword>
<feature type="transmembrane region" description="Helical" evidence="9">
    <location>
        <begin position="132"/>
        <end position="154"/>
    </location>
</feature>
<dbReference type="STRING" id="483937.AMQ84_04395"/>
<comment type="similarity">
    <text evidence="2">Belongs to the binding-protein-dependent transport system permease family. MalFG subfamily.</text>
</comment>
<evidence type="ECO:0000256" key="7">
    <source>
        <dbReference type="ARBA" id="ARBA00022989"/>
    </source>
</evidence>
<dbReference type="SUPFAM" id="SSF161098">
    <property type="entry name" value="MetI-like"/>
    <property type="match status" value="1"/>
</dbReference>
<gene>
    <name evidence="11" type="ORF">PRIO_3541</name>
</gene>
<feature type="transmembrane region" description="Helical" evidence="9">
    <location>
        <begin position="236"/>
        <end position="254"/>
    </location>
</feature>
<dbReference type="InterPro" id="IPR000515">
    <property type="entry name" value="MetI-like"/>
</dbReference>
<dbReference type="PROSITE" id="PS50928">
    <property type="entry name" value="ABC_TM1"/>
    <property type="match status" value="1"/>
</dbReference>
<dbReference type="PANTHER" id="PTHR32243:SF50">
    <property type="entry name" value="MALTOSE_MALTODEXTRIN TRANSPORT SYSTEM PERMEASE PROTEIN MALG"/>
    <property type="match status" value="1"/>
</dbReference>
<evidence type="ECO:0000256" key="9">
    <source>
        <dbReference type="RuleBase" id="RU363032"/>
    </source>
</evidence>
<name>A0A0E4HAG9_9BACL</name>
<dbReference type="EMBL" id="LN831776">
    <property type="protein sequence ID" value="CQR55944.1"/>
    <property type="molecule type" value="Genomic_DNA"/>
</dbReference>
<dbReference type="AlphaFoldDB" id="A0A0E4HAG9"/>
<feature type="transmembrane region" description="Helical" evidence="9">
    <location>
        <begin position="98"/>
        <end position="120"/>
    </location>
</feature>
<dbReference type="GO" id="GO:0005886">
    <property type="term" value="C:plasma membrane"/>
    <property type="evidence" value="ECO:0007669"/>
    <property type="project" value="UniProtKB-SubCell"/>
</dbReference>
<dbReference type="PATRIC" id="fig|1073571.4.peg.3792"/>
<dbReference type="Proteomes" id="UP000033163">
    <property type="component" value="Chromosome I"/>
</dbReference>
<evidence type="ECO:0000259" key="10">
    <source>
        <dbReference type="PROSITE" id="PS50928"/>
    </source>
</evidence>
<feature type="transmembrane region" description="Helical" evidence="9">
    <location>
        <begin position="175"/>
        <end position="201"/>
    </location>
</feature>
<dbReference type="CDD" id="cd06261">
    <property type="entry name" value="TM_PBP2"/>
    <property type="match status" value="1"/>
</dbReference>
<protein>
    <submittedName>
        <fullName evidence="11">Transport protein</fullName>
    </submittedName>
</protein>
<proteinExistence type="inferred from homology"/>
<dbReference type="Pfam" id="PF00528">
    <property type="entry name" value="BPD_transp_1"/>
    <property type="match status" value="1"/>
</dbReference>
<evidence type="ECO:0000256" key="5">
    <source>
        <dbReference type="ARBA" id="ARBA00022597"/>
    </source>
</evidence>
<evidence type="ECO:0000313" key="12">
    <source>
        <dbReference type="Proteomes" id="UP000033163"/>
    </source>
</evidence>